<proteinExistence type="predicted"/>
<reference evidence="2" key="1">
    <citation type="submission" date="2020-05" db="EMBL/GenBank/DDBJ databases">
        <authorList>
            <person name="Chiriac C."/>
            <person name="Salcher M."/>
            <person name="Ghai R."/>
            <person name="Kavagutti S V."/>
        </authorList>
    </citation>
    <scope>NUCLEOTIDE SEQUENCE</scope>
</reference>
<name>A0A6J6VEL7_9ZZZZ</name>
<accession>A0A6J6VEL7</accession>
<organism evidence="2">
    <name type="scientific">freshwater metagenome</name>
    <dbReference type="NCBI Taxonomy" id="449393"/>
    <lineage>
        <taxon>unclassified sequences</taxon>
        <taxon>metagenomes</taxon>
        <taxon>ecological metagenomes</taxon>
    </lineage>
</organism>
<evidence type="ECO:0000313" key="2">
    <source>
        <dbReference type="EMBL" id="CAB4770792.1"/>
    </source>
</evidence>
<dbReference type="Gene3D" id="2.60.120.1140">
    <property type="entry name" value="Protein of unknown function DUF192"/>
    <property type="match status" value="1"/>
</dbReference>
<dbReference type="EMBL" id="CAEZZU010000019">
    <property type="protein sequence ID" value="CAB4770792.1"/>
    <property type="molecule type" value="Genomic_DNA"/>
</dbReference>
<sequence>MWLMRGLSIIDAAEVPATRGARRKGLLGRNGVEGAFVIQPCKQVHTVGMKFAIDVAFCDRSGLVIHTATMRPGRVSRVVFSSALAIEAEAGSFKTWGLAIGDVIEVRE</sequence>
<gene>
    <name evidence="1" type="ORF">UFOPK2242_00257</name>
    <name evidence="2" type="ORF">UFOPK2925_00256</name>
</gene>
<evidence type="ECO:0000313" key="1">
    <source>
        <dbReference type="EMBL" id="CAB4648509.1"/>
    </source>
</evidence>
<dbReference type="InterPro" id="IPR003795">
    <property type="entry name" value="DUF192"/>
</dbReference>
<dbReference type="InterPro" id="IPR038695">
    <property type="entry name" value="Saro_0823-like_sf"/>
</dbReference>
<dbReference type="EMBL" id="CAEZWM010000016">
    <property type="protein sequence ID" value="CAB4648509.1"/>
    <property type="molecule type" value="Genomic_DNA"/>
</dbReference>
<dbReference type="Pfam" id="PF02643">
    <property type="entry name" value="DUF192"/>
    <property type="match status" value="1"/>
</dbReference>
<protein>
    <submittedName>
        <fullName evidence="2">Unannotated protein</fullName>
    </submittedName>
</protein>
<dbReference type="AlphaFoldDB" id="A0A6J6VEL7"/>